<dbReference type="STRING" id="649349.Lbys_0095"/>
<accession>E4RSP1</accession>
<reference key="1">
    <citation type="submission" date="2010-11" db="EMBL/GenBank/DDBJ databases">
        <title>The complete genome of Leadbetterella byssophila DSM 17132.</title>
        <authorList>
            <consortium name="US DOE Joint Genome Institute (JGI-PGF)"/>
            <person name="Lucas S."/>
            <person name="Copeland A."/>
            <person name="Lapidus A."/>
            <person name="Glavina del Rio T."/>
            <person name="Dalin E."/>
            <person name="Tice H."/>
            <person name="Bruce D."/>
            <person name="Goodwin L."/>
            <person name="Pitluck S."/>
            <person name="Kyrpides N."/>
            <person name="Mavromatis K."/>
            <person name="Ivanova N."/>
            <person name="Teshima H."/>
            <person name="Brettin T."/>
            <person name="Detter J.C."/>
            <person name="Han C."/>
            <person name="Tapia R."/>
            <person name="Land M."/>
            <person name="Hauser L."/>
            <person name="Markowitz V."/>
            <person name="Cheng J.-F."/>
            <person name="Hugenholtz P."/>
            <person name="Woyke T."/>
            <person name="Wu D."/>
            <person name="Tindall B."/>
            <person name="Pomrenke H.G."/>
            <person name="Brambilla E."/>
            <person name="Klenk H.-P."/>
            <person name="Eisen J.A."/>
        </authorList>
    </citation>
    <scope>NUCLEOTIDE SEQUENCE [LARGE SCALE GENOMIC DNA]</scope>
    <source>
        <strain>DSM 17132</strain>
    </source>
</reference>
<keyword evidence="2" id="KW-1185">Reference proteome</keyword>
<protein>
    <recommendedName>
        <fullName evidence="3">DUF3108 domain-containing protein</fullName>
    </recommendedName>
</protein>
<gene>
    <name evidence="1" type="ordered locus">Lbys_0095</name>
</gene>
<dbReference type="AlphaFoldDB" id="E4RSP1"/>
<dbReference type="Pfam" id="PF11306">
    <property type="entry name" value="DUF3108"/>
    <property type="match status" value="1"/>
</dbReference>
<sequence>MLRLSILLVPLLFLSFRSKNDTFQLGEEYGYRIKFGILTLGSANVAVDNKTHTVNGLPCYRINVSGRTEGITDLYRVRNTYTSYMDTLQYFPQKFEYSARENNYKRDQILYFDHRKNVVVKKEKESVDTYSVPTHIHDVISGYYSLRHIDFSTYYLGQTYTAPLFFDDESYRFKVKYAGKGTVKTRFGKINVVKLHPILPENKLFKGEEAIRVWVSDDKNRVPIKIEVDFSFGTIVMELRKYKKNLYPFNFFS</sequence>
<dbReference type="RefSeq" id="WP_013406947.1">
    <property type="nucleotide sequence ID" value="NC_014655.1"/>
</dbReference>
<organism evidence="1 2">
    <name type="scientific">Leadbetterella byssophila (strain DSM 17132 / JCM 16389 / KACC 11308 / NBRC 106382 / 4M15)</name>
    <dbReference type="NCBI Taxonomy" id="649349"/>
    <lineage>
        <taxon>Bacteria</taxon>
        <taxon>Pseudomonadati</taxon>
        <taxon>Bacteroidota</taxon>
        <taxon>Cytophagia</taxon>
        <taxon>Cytophagales</taxon>
        <taxon>Leadbetterellaceae</taxon>
        <taxon>Leadbetterella</taxon>
    </lineage>
</organism>
<evidence type="ECO:0008006" key="3">
    <source>
        <dbReference type="Google" id="ProtNLM"/>
    </source>
</evidence>
<reference evidence="1 2" key="2">
    <citation type="journal article" date="2011" name="Stand. Genomic Sci.">
        <title>Complete genome sequence of Leadbetterella byssophila type strain (4M15).</title>
        <authorList>
            <person name="Abt B."/>
            <person name="Teshima H."/>
            <person name="Lucas S."/>
            <person name="Lapidus A."/>
            <person name="Del Rio T.G."/>
            <person name="Nolan M."/>
            <person name="Tice H."/>
            <person name="Cheng J.F."/>
            <person name="Pitluck S."/>
            <person name="Liolios K."/>
            <person name="Pagani I."/>
            <person name="Ivanova N."/>
            <person name="Mavromatis K."/>
            <person name="Pati A."/>
            <person name="Tapia R."/>
            <person name="Han C."/>
            <person name="Goodwin L."/>
            <person name="Chen A."/>
            <person name="Palaniappan K."/>
            <person name="Land M."/>
            <person name="Hauser L."/>
            <person name="Chang Y.J."/>
            <person name="Jeffries C.D."/>
            <person name="Rohde M."/>
            <person name="Goker M."/>
            <person name="Tindall B.J."/>
            <person name="Detter J.C."/>
            <person name="Woyke T."/>
            <person name="Bristow J."/>
            <person name="Eisen J.A."/>
            <person name="Markowitz V."/>
            <person name="Hugenholtz P."/>
            <person name="Klenk H.P."/>
            <person name="Kyrpides N.C."/>
        </authorList>
    </citation>
    <scope>NUCLEOTIDE SEQUENCE [LARGE SCALE GENOMIC DNA]</scope>
    <source>
        <strain evidence="2">DSM 17132 / JCM 16389 / KACC 11308 / NBRC 106382 / 4M15</strain>
    </source>
</reference>
<evidence type="ECO:0000313" key="1">
    <source>
        <dbReference type="EMBL" id="ADQ15891.1"/>
    </source>
</evidence>
<dbReference type="HOGENOM" id="CLU_073797_0_0_10"/>
<dbReference type="Proteomes" id="UP000007435">
    <property type="component" value="Chromosome"/>
</dbReference>
<name>E4RSP1_LEAB4</name>
<dbReference type="EMBL" id="CP002305">
    <property type="protein sequence ID" value="ADQ15891.1"/>
    <property type="molecule type" value="Genomic_DNA"/>
</dbReference>
<dbReference type="InterPro" id="IPR021457">
    <property type="entry name" value="DUF3108"/>
</dbReference>
<dbReference type="eggNOG" id="COG3170">
    <property type="taxonomic scope" value="Bacteria"/>
</dbReference>
<proteinExistence type="predicted"/>
<dbReference type="KEGG" id="lby:Lbys_0095"/>
<evidence type="ECO:0000313" key="2">
    <source>
        <dbReference type="Proteomes" id="UP000007435"/>
    </source>
</evidence>